<feature type="domain" description="DXP reductoisomerase C-terminal" evidence="12">
    <location>
        <begin position="264"/>
        <end position="385"/>
    </location>
</feature>
<feature type="binding site" evidence="9">
    <location>
        <position position="42"/>
    </location>
    <ligand>
        <name>NADPH</name>
        <dbReference type="ChEBI" id="CHEBI:57783"/>
    </ligand>
</feature>
<evidence type="ECO:0000259" key="11">
    <source>
        <dbReference type="Pfam" id="PF08436"/>
    </source>
</evidence>
<feature type="binding site" evidence="9">
    <location>
        <position position="153"/>
    </location>
    <ligand>
        <name>Mn(2+)</name>
        <dbReference type="ChEBI" id="CHEBI:29035"/>
    </ligand>
</feature>
<dbReference type="Proteomes" id="UP000249725">
    <property type="component" value="Unassembled WGS sequence"/>
</dbReference>
<dbReference type="OrthoDB" id="9806546at2"/>
<dbReference type="Gene3D" id="3.40.50.720">
    <property type="entry name" value="NAD(P)-binding Rossmann-like Domain"/>
    <property type="match status" value="1"/>
</dbReference>
<dbReference type="RefSeq" id="WP_111515224.1">
    <property type="nucleotide sequence ID" value="NZ_QFYR01000002.1"/>
</dbReference>
<proteinExistence type="inferred from homology"/>
<feature type="binding site" evidence="9">
    <location>
        <position position="220"/>
    </location>
    <ligand>
        <name>1-deoxy-D-xylulose 5-phosphate</name>
        <dbReference type="ChEBI" id="CHEBI:57792"/>
    </ligand>
</feature>
<dbReference type="Pfam" id="PF02670">
    <property type="entry name" value="DXP_reductoisom"/>
    <property type="match status" value="1"/>
</dbReference>
<feature type="binding site" evidence="9">
    <location>
        <position position="129"/>
    </location>
    <ligand>
        <name>NADPH</name>
        <dbReference type="ChEBI" id="CHEBI:57783"/>
    </ligand>
</feature>
<dbReference type="EC" id="1.1.1.267" evidence="9"/>
<organism evidence="13 14">
    <name type="scientific">Phenylobacterium deserti</name>
    <dbReference type="NCBI Taxonomy" id="1914756"/>
    <lineage>
        <taxon>Bacteria</taxon>
        <taxon>Pseudomonadati</taxon>
        <taxon>Pseudomonadota</taxon>
        <taxon>Alphaproteobacteria</taxon>
        <taxon>Caulobacterales</taxon>
        <taxon>Caulobacteraceae</taxon>
        <taxon>Phenylobacterium</taxon>
    </lineage>
</organism>
<feature type="binding site" evidence="9">
    <location>
        <position position="224"/>
    </location>
    <ligand>
        <name>1-deoxy-D-xylulose 5-phosphate</name>
        <dbReference type="ChEBI" id="CHEBI:57792"/>
    </ligand>
</feature>
<dbReference type="HAMAP" id="MF_00183">
    <property type="entry name" value="DXP_reductoisom"/>
    <property type="match status" value="1"/>
</dbReference>
<feature type="binding site" evidence="9">
    <location>
        <position position="127"/>
    </location>
    <ligand>
        <name>NADPH</name>
        <dbReference type="ChEBI" id="CHEBI:57783"/>
    </ligand>
</feature>
<dbReference type="Gene3D" id="1.10.1740.10">
    <property type="match status" value="1"/>
</dbReference>
<dbReference type="InterPro" id="IPR036291">
    <property type="entry name" value="NAD(P)-bd_dom_sf"/>
</dbReference>
<evidence type="ECO:0000256" key="6">
    <source>
        <dbReference type="ARBA" id="ARBA00023211"/>
    </source>
</evidence>
<evidence type="ECO:0000256" key="8">
    <source>
        <dbReference type="ARBA" id="ARBA00048543"/>
    </source>
</evidence>
<dbReference type="PANTHER" id="PTHR30525:SF0">
    <property type="entry name" value="1-DEOXY-D-XYLULOSE 5-PHOSPHATE REDUCTOISOMERASE, CHLOROPLASTIC"/>
    <property type="match status" value="1"/>
</dbReference>
<dbReference type="NCBIfam" id="TIGR00243">
    <property type="entry name" value="Dxr"/>
    <property type="match status" value="1"/>
</dbReference>
<evidence type="ECO:0000313" key="13">
    <source>
        <dbReference type="EMBL" id="RAK52939.1"/>
    </source>
</evidence>
<dbReference type="Pfam" id="PF13288">
    <property type="entry name" value="DXPR_C"/>
    <property type="match status" value="1"/>
</dbReference>
<feature type="binding site" evidence="9">
    <location>
        <position position="179"/>
    </location>
    <ligand>
        <name>1-deoxy-D-xylulose 5-phosphate</name>
        <dbReference type="ChEBI" id="CHEBI:57792"/>
    </ligand>
</feature>
<feature type="binding site" evidence="9">
    <location>
        <position position="208"/>
    </location>
    <ligand>
        <name>NADPH</name>
        <dbReference type="ChEBI" id="CHEBI:57783"/>
    </ligand>
</feature>
<feature type="domain" description="1-deoxy-D-xylulose 5-phosphate reductoisomerase N-terminal" evidence="10">
    <location>
        <begin position="10"/>
        <end position="135"/>
    </location>
</feature>
<evidence type="ECO:0000256" key="9">
    <source>
        <dbReference type="HAMAP-Rule" id="MF_00183"/>
    </source>
</evidence>
<feature type="binding site" evidence="9">
    <location>
        <position position="202"/>
    </location>
    <ligand>
        <name>1-deoxy-D-xylulose 5-phosphate</name>
        <dbReference type="ChEBI" id="CHEBI:57792"/>
    </ligand>
</feature>
<dbReference type="InterPro" id="IPR026877">
    <property type="entry name" value="DXPR_C"/>
</dbReference>
<evidence type="ECO:0000259" key="12">
    <source>
        <dbReference type="Pfam" id="PF13288"/>
    </source>
</evidence>
<comment type="caution">
    <text evidence="13">The sequence shown here is derived from an EMBL/GenBank/DDBJ whole genome shotgun (WGS) entry which is preliminary data.</text>
</comment>
<dbReference type="SUPFAM" id="SSF69055">
    <property type="entry name" value="1-deoxy-D-xylulose-5-phosphate reductoisomerase, C-terminal domain"/>
    <property type="match status" value="1"/>
</dbReference>
<comment type="cofactor">
    <cofactor evidence="9">
        <name>Mg(2+)</name>
        <dbReference type="ChEBI" id="CHEBI:18420"/>
    </cofactor>
    <cofactor evidence="9">
        <name>Mn(2+)</name>
        <dbReference type="ChEBI" id="CHEBI:29035"/>
    </cofactor>
</comment>
<feature type="binding site" evidence="9">
    <location>
        <position position="19"/>
    </location>
    <ligand>
        <name>NADPH</name>
        <dbReference type="ChEBI" id="CHEBI:57783"/>
    </ligand>
</feature>
<dbReference type="PANTHER" id="PTHR30525">
    <property type="entry name" value="1-DEOXY-D-XYLULOSE 5-PHOSPHATE REDUCTOISOMERASE"/>
    <property type="match status" value="1"/>
</dbReference>
<feature type="binding site" evidence="9">
    <location>
        <position position="18"/>
    </location>
    <ligand>
        <name>NADPH</name>
        <dbReference type="ChEBI" id="CHEBI:57783"/>
    </ligand>
</feature>
<feature type="binding site" evidence="9">
    <location>
        <position position="17"/>
    </location>
    <ligand>
        <name>NADPH</name>
        <dbReference type="ChEBI" id="CHEBI:57783"/>
    </ligand>
</feature>
<dbReference type="SUPFAM" id="SSF51735">
    <property type="entry name" value="NAD(P)-binding Rossmann-fold domains"/>
    <property type="match status" value="1"/>
</dbReference>
<dbReference type="UniPathway" id="UPA00056">
    <property type="reaction ID" value="UER00092"/>
</dbReference>
<feature type="binding site" evidence="9">
    <location>
        <position position="155"/>
    </location>
    <ligand>
        <name>Mn(2+)</name>
        <dbReference type="ChEBI" id="CHEBI:29035"/>
    </ligand>
</feature>
<evidence type="ECO:0000256" key="5">
    <source>
        <dbReference type="ARBA" id="ARBA00023002"/>
    </source>
</evidence>
<keyword evidence="5 9" id="KW-0560">Oxidoreductase</keyword>
<feature type="binding site" evidence="9">
    <location>
        <position position="224"/>
    </location>
    <ligand>
        <name>Mn(2+)</name>
        <dbReference type="ChEBI" id="CHEBI:29035"/>
    </ligand>
</feature>
<keyword evidence="6 9" id="KW-0464">Manganese</keyword>
<sequence>MGTLNLPRRVTVLGSTGSVGVSTLDLLEKSAVEVEVVALAAGRNVAKLAQQALRWRPAVAVIRDEECLPELRERLQGSGVRPAAGADAVVEAASMDAQWVMSAIVGFAGLAPTLAAASSGAVIALANKESLVCAGPALLRRAKLAGGAVIPVDSEHSAIFQVLEPQNAQQVERLILTSSGGPFRNATAEEMARATPEQAVAHPNFSMGAKISVDSATMMNKGLEVIEAAYLFAMPPERIEVLVHPQQIIHSMVEYADGSTLAQLGPPDMRPPIACAFAWPDRLPWPAPRLDLVKTGPLTFQEPDLARFPALGIAKRALATGGRAPAVMNAANERAVAAFLERRIGLLDIAATVSETLERMDRQNLLSAGDEDPLEMARSSDATARRVADEVVTGLMASA</sequence>
<evidence type="ECO:0000259" key="10">
    <source>
        <dbReference type="Pfam" id="PF02670"/>
    </source>
</evidence>
<keyword evidence="3 9" id="KW-0479">Metal-binding</keyword>
<dbReference type="EMBL" id="QFYR01000002">
    <property type="protein sequence ID" value="RAK52939.1"/>
    <property type="molecule type" value="Genomic_DNA"/>
</dbReference>
<dbReference type="Pfam" id="PF08436">
    <property type="entry name" value="DXP_redisom_C"/>
    <property type="match status" value="1"/>
</dbReference>
<dbReference type="InterPro" id="IPR013512">
    <property type="entry name" value="DXP_reductoisomerase_N"/>
</dbReference>
<evidence type="ECO:0000256" key="2">
    <source>
        <dbReference type="ARBA" id="ARBA00006825"/>
    </source>
</evidence>
<keyword evidence="7 9" id="KW-0414">Isoprene biosynthesis</keyword>
<feature type="binding site" evidence="9">
    <location>
        <position position="44"/>
    </location>
    <ligand>
        <name>NADPH</name>
        <dbReference type="ChEBI" id="CHEBI:57783"/>
    </ligand>
</feature>
<feature type="binding site" evidence="9">
    <location>
        <position position="215"/>
    </location>
    <ligand>
        <name>1-deoxy-D-xylulose 5-phosphate</name>
        <dbReference type="ChEBI" id="CHEBI:57792"/>
    </ligand>
</feature>
<accession>A0A328AE64</accession>
<dbReference type="GO" id="GO:0030604">
    <property type="term" value="F:1-deoxy-D-xylulose-5-phosphate reductoisomerase activity"/>
    <property type="evidence" value="ECO:0007669"/>
    <property type="project" value="UniProtKB-UniRule"/>
</dbReference>
<dbReference type="InterPro" id="IPR003821">
    <property type="entry name" value="DXP_reductoisomerase"/>
</dbReference>
<feature type="binding site" evidence="9">
    <location>
        <position position="221"/>
    </location>
    <ligand>
        <name>1-deoxy-D-xylulose 5-phosphate</name>
        <dbReference type="ChEBI" id="CHEBI:57792"/>
    </ligand>
</feature>
<evidence type="ECO:0000256" key="3">
    <source>
        <dbReference type="ARBA" id="ARBA00022723"/>
    </source>
</evidence>
<dbReference type="FunFam" id="3.40.50.720:FF:000045">
    <property type="entry name" value="1-deoxy-D-xylulose 5-phosphate reductoisomerase"/>
    <property type="match status" value="1"/>
</dbReference>
<name>A0A328AE64_9CAUL</name>
<gene>
    <name evidence="9" type="primary">dxr</name>
    <name evidence="13" type="ORF">DJ018_12245</name>
</gene>
<dbReference type="InterPro" id="IPR013644">
    <property type="entry name" value="DXP_reductoisomerase_C"/>
</dbReference>
<keyword evidence="9" id="KW-0460">Magnesium</keyword>
<dbReference type="GO" id="GO:0030145">
    <property type="term" value="F:manganese ion binding"/>
    <property type="evidence" value="ECO:0007669"/>
    <property type="project" value="TreeGrafter"/>
</dbReference>
<dbReference type="InterPro" id="IPR036169">
    <property type="entry name" value="DXPR_C_sf"/>
</dbReference>
<feature type="binding site" evidence="9">
    <location>
        <position position="155"/>
    </location>
    <ligand>
        <name>1-deoxy-D-xylulose 5-phosphate</name>
        <dbReference type="ChEBI" id="CHEBI:57792"/>
    </ligand>
</feature>
<feature type="binding site" evidence="9">
    <location>
        <position position="16"/>
    </location>
    <ligand>
        <name>NADPH</name>
        <dbReference type="ChEBI" id="CHEBI:57783"/>
    </ligand>
</feature>
<dbReference type="GO" id="GO:0016853">
    <property type="term" value="F:isomerase activity"/>
    <property type="evidence" value="ECO:0007669"/>
    <property type="project" value="UniProtKB-KW"/>
</dbReference>
<comment type="pathway">
    <text evidence="1 9">Isoprenoid biosynthesis; isopentenyl diphosphate biosynthesis via DXP pathway; isopentenyl diphosphate from 1-deoxy-D-xylulose 5-phosphate: step 1/6.</text>
</comment>
<feature type="binding site" evidence="9">
    <location>
        <position position="128"/>
    </location>
    <ligand>
        <name>1-deoxy-D-xylulose 5-phosphate</name>
        <dbReference type="ChEBI" id="CHEBI:57792"/>
    </ligand>
</feature>
<keyword evidence="13" id="KW-0413">Isomerase</keyword>
<dbReference type="GO" id="GO:0051484">
    <property type="term" value="P:isopentenyl diphosphate biosynthetic process, methylerythritol 4-phosphate pathway involved in terpenoid biosynthetic process"/>
    <property type="evidence" value="ECO:0007669"/>
    <property type="project" value="UniProtKB-ARBA"/>
</dbReference>
<keyword evidence="4 9" id="KW-0521">NADP</keyword>
<evidence type="ECO:0000256" key="1">
    <source>
        <dbReference type="ARBA" id="ARBA00005094"/>
    </source>
</evidence>
<protein>
    <recommendedName>
        <fullName evidence="9">1-deoxy-D-xylulose 5-phosphate reductoisomerase</fullName>
        <shortName evidence="9">DXP reductoisomerase</shortName>
        <ecNumber evidence="9">1.1.1.267</ecNumber>
    </recommendedName>
    <alternativeName>
        <fullName evidence="9">1-deoxyxylulose-5-phosphate reductoisomerase</fullName>
    </alternativeName>
    <alternativeName>
        <fullName evidence="9">2-C-methyl-D-erythritol 4-phosphate synthase</fullName>
    </alternativeName>
</protein>
<reference evidence="14" key="1">
    <citation type="submission" date="2018-05" db="EMBL/GenBank/DDBJ databases">
        <authorList>
            <person name="Li X."/>
        </authorList>
    </citation>
    <scope>NUCLEOTIDE SEQUENCE [LARGE SCALE GENOMIC DNA]</scope>
    <source>
        <strain evidence="14">YIM 73061</strain>
    </source>
</reference>
<evidence type="ECO:0000313" key="14">
    <source>
        <dbReference type="Proteomes" id="UP000249725"/>
    </source>
</evidence>
<feature type="binding site" evidence="9">
    <location>
        <position position="154"/>
    </location>
    <ligand>
        <name>1-deoxy-D-xylulose 5-phosphate</name>
        <dbReference type="ChEBI" id="CHEBI:57792"/>
    </ligand>
</feature>
<feature type="binding site" evidence="9">
    <location>
        <position position="43"/>
    </location>
    <ligand>
        <name>NADPH</name>
        <dbReference type="ChEBI" id="CHEBI:57783"/>
    </ligand>
</feature>
<dbReference type="GO" id="GO:0070402">
    <property type="term" value="F:NADPH binding"/>
    <property type="evidence" value="ECO:0007669"/>
    <property type="project" value="InterPro"/>
</dbReference>
<comment type="catalytic activity">
    <reaction evidence="8">
        <text>2-C-methyl-D-erythritol 4-phosphate + NADP(+) = 1-deoxy-D-xylulose 5-phosphate + NADPH + H(+)</text>
        <dbReference type="Rhea" id="RHEA:13717"/>
        <dbReference type="ChEBI" id="CHEBI:15378"/>
        <dbReference type="ChEBI" id="CHEBI:57783"/>
        <dbReference type="ChEBI" id="CHEBI:57792"/>
        <dbReference type="ChEBI" id="CHEBI:58262"/>
        <dbReference type="ChEBI" id="CHEBI:58349"/>
        <dbReference type="EC" id="1.1.1.267"/>
    </reaction>
    <physiologicalReaction direction="right-to-left" evidence="8">
        <dbReference type="Rhea" id="RHEA:13719"/>
    </physiologicalReaction>
</comment>
<feature type="domain" description="1-deoxy-D-xylulose 5-phosphate reductoisomerase C-terminal" evidence="11">
    <location>
        <begin position="149"/>
        <end position="232"/>
    </location>
</feature>
<comment type="function">
    <text evidence="9">Catalyzes the NADPH-dependent rearrangement and reduction of 1-deoxy-D-xylulose-5-phosphate (DXP) to 2-C-methyl-D-erythritol 4-phosphate (MEP).</text>
</comment>
<dbReference type="PIRSF" id="PIRSF006205">
    <property type="entry name" value="Dxp_reductismrs"/>
    <property type="match status" value="1"/>
</dbReference>
<evidence type="ECO:0000256" key="4">
    <source>
        <dbReference type="ARBA" id="ARBA00022857"/>
    </source>
</evidence>
<evidence type="ECO:0000256" key="7">
    <source>
        <dbReference type="ARBA" id="ARBA00023229"/>
    </source>
</evidence>
<dbReference type="SUPFAM" id="SSF55347">
    <property type="entry name" value="Glyceraldehyde-3-phosphate dehydrogenase-like, C-terminal domain"/>
    <property type="match status" value="1"/>
</dbReference>
<comment type="similarity">
    <text evidence="2 9">Belongs to the DXR family.</text>
</comment>
<dbReference type="AlphaFoldDB" id="A0A328AE64"/>
<keyword evidence="14" id="KW-1185">Reference proteome</keyword>